<dbReference type="EMBL" id="CAUYUJ010020022">
    <property type="protein sequence ID" value="CAK0895321.1"/>
    <property type="molecule type" value="Genomic_DNA"/>
</dbReference>
<comment type="caution">
    <text evidence="1">The sequence shown here is derived from an EMBL/GenBank/DDBJ whole genome shotgun (WGS) entry which is preliminary data.</text>
</comment>
<proteinExistence type="predicted"/>
<accession>A0ABN9XAP9</accession>
<protein>
    <recommendedName>
        <fullName evidence="3">Dolichyl-diphosphooligosaccharide--protein glycosyltransferase subunit 1</fullName>
    </recommendedName>
</protein>
<evidence type="ECO:0000313" key="1">
    <source>
        <dbReference type="EMBL" id="CAK0895321.1"/>
    </source>
</evidence>
<reference evidence="1" key="1">
    <citation type="submission" date="2023-10" db="EMBL/GenBank/DDBJ databases">
        <authorList>
            <person name="Chen Y."/>
            <person name="Shah S."/>
            <person name="Dougan E. K."/>
            <person name="Thang M."/>
            <person name="Chan C."/>
        </authorList>
    </citation>
    <scope>NUCLEOTIDE SEQUENCE [LARGE SCALE GENOMIC DNA]</scope>
</reference>
<sequence>MGSWHVAHSLYRMGIKAMPRNAGGEQLRRMDNIRVEFGLTLCALASTGAATWVQHQVAATQERALAMLAGTKVQDDVVTTHNLTICNAYADHKPLSIYTVNNKAKLTEEPLPYKGCKLIALPMEESERIDFKLGGLSVGTFRVTGLPYVSANLLLVPYHRSNDTMSAAFASHMFTSSDERAQVAVVDAYSGSEAGSLKIQQARSRHQRQSAALKSGASVKVSAGSYLLGLDDANGRQIKTAALEAADHGRYVVMRVGSESDGHAQELVVSSASGNEGTAAARSGSFRAGLGIFAAAAAATASLAAAAA</sequence>
<evidence type="ECO:0008006" key="3">
    <source>
        <dbReference type="Google" id="ProtNLM"/>
    </source>
</evidence>
<evidence type="ECO:0000313" key="2">
    <source>
        <dbReference type="Proteomes" id="UP001189429"/>
    </source>
</evidence>
<name>A0ABN9XAP9_9DINO</name>
<gene>
    <name evidence="1" type="ORF">PCOR1329_LOCUS74100</name>
</gene>
<keyword evidence="2" id="KW-1185">Reference proteome</keyword>
<dbReference type="Proteomes" id="UP001189429">
    <property type="component" value="Unassembled WGS sequence"/>
</dbReference>
<organism evidence="1 2">
    <name type="scientific">Prorocentrum cordatum</name>
    <dbReference type="NCBI Taxonomy" id="2364126"/>
    <lineage>
        <taxon>Eukaryota</taxon>
        <taxon>Sar</taxon>
        <taxon>Alveolata</taxon>
        <taxon>Dinophyceae</taxon>
        <taxon>Prorocentrales</taxon>
        <taxon>Prorocentraceae</taxon>
        <taxon>Prorocentrum</taxon>
    </lineage>
</organism>